<dbReference type="SUPFAM" id="SSF55073">
    <property type="entry name" value="Nucleotide cyclase"/>
    <property type="match status" value="1"/>
</dbReference>
<dbReference type="AlphaFoldDB" id="A0A1H0E057"/>
<dbReference type="CDD" id="cd00130">
    <property type="entry name" value="PAS"/>
    <property type="match status" value="3"/>
</dbReference>
<keyword evidence="5" id="KW-1185">Reference proteome</keyword>
<dbReference type="PROSITE" id="PS50887">
    <property type="entry name" value="GGDEF"/>
    <property type="match status" value="1"/>
</dbReference>
<dbReference type="Pfam" id="PF00990">
    <property type="entry name" value="GGDEF"/>
    <property type="match status" value="1"/>
</dbReference>
<dbReference type="InterPro" id="IPR000700">
    <property type="entry name" value="PAS-assoc_C"/>
</dbReference>
<evidence type="ECO:0000313" key="5">
    <source>
        <dbReference type="Proteomes" id="UP000198778"/>
    </source>
</evidence>
<dbReference type="SUPFAM" id="SSF55785">
    <property type="entry name" value="PYP-like sensor domain (PAS domain)"/>
    <property type="match status" value="4"/>
</dbReference>
<dbReference type="InterPro" id="IPR000160">
    <property type="entry name" value="GGDEF_dom"/>
</dbReference>
<dbReference type="SMART" id="SM00091">
    <property type="entry name" value="PAS"/>
    <property type="match status" value="4"/>
</dbReference>
<dbReference type="OrthoDB" id="9759607at2"/>
<dbReference type="STRING" id="745820.SAMN04488053_103154"/>
<dbReference type="PROSITE" id="PS50113">
    <property type="entry name" value="PAC"/>
    <property type="match status" value="3"/>
</dbReference>
<feature type="domain" description="PAS" evidence="1">
    <location>
        <begin position="242"/>
        <end position="318"/>
    </location>
</feature>
<feature type="domain" description="PAS" evidence="1">
    <location>
        <begin position="140"/>
        <end position="192"/>
    </location>
</feature>
<feature type="domain" description="GGDEF" evidence="3">
    <location>
        <begin position="679"/>
        <end position="812"/>
    </location>
</feature>
<organism evidence="4 5">
    <name type="scientific">Alkalicoccus daliensis</name>
    <dbReference type="NCBI Taxonomy" id="745820"/>
    <lineage>
        <taxon>Bacteria</taxon>
        <taxon>Bacillati</taxon>
        <taxon>Bacillota</taxon>
        <taxon>Bacilli</taxon>
        <taxon>Bacillales</taxon>
        <taxon>Bacillaceae</taxon>
        <taxon>Alkalicoccus</taxon>
    </lineage>
</organism>
<dbReference type="Gene3D" id="3.30.450.20">
    <property type="entry name" value="PAS domain"/>
    <property type="match status" value="5"/>
</dbReference>
<feature type="domain" description="PAC" evidence="2">
    <location>
        <begin position="320"/>
        <end position="371"/>
    </location>
</feature>
<dbReference type="InterPro" id="IPR035965">
    <property type="entry name" value="PAS-like_dom_sf"/>
</dbReference>
<dbReference type="NCBIfam" id="TIGR00254">
    <property type="entry name" value="GGDEF"/>
    <property type="match status" value="1"/>
</dbReference>
<dbReference type="InterPro" id="IPR001610">
    <property type="entry name" value="PAC"/>
</dbReference>
<dbReference type="GO" id="GO:0006355">
    <property type="term" value="P:regulation of DNA-templated transcription"/>
    <property type="evidence" value="ECO:0007669"/>
    <property type="project" value="InterPro"/>
</dbReference>
<dbReference type="RefSeq" id="WP_090842105.1">
    <property type="nucleotide sequence ID" value="NZ_FNIL01000003.1"/>
</dbReference>
<evidence type="ECO:0000313" key="4">
    <source>
        <dbReference type="EMBL" id="SDN75718.1"/>
    </source>
</evidence>
<dbReference type="PANTHER" id="PTHR44757">
    <property type="entry name" value="DIGUANYLATE CYCLASE DGCP"/>
    <property type="match status" value="1"/>
</dbReference>
<proteinExistence type="predicted"/>
<feature type="domain" description="PAC" evidence="2">
    <location>
        <begin position="451"/>
        <end position="502"/>
    </location>
</feature>
<dbReference type="Gene3D" id="3.30.70.270">
    <property type="match status" value="1"/>
</dbReference>
<dbReference type="EMBL" id="FNIL01000003">
    <property type="protein sequence ID" value="SDN75718.1"/>
    <property type="molecule type" value="Genomic_DNA"/>
</dbReference>
<gene>
    <name evidence="4" type="ORF">SAMN04488053_103154</name>
</gene>
<sequence length="817" mass="94093">MKERDYLNTIRSLPAGYAYQKLISQKENLLTYEIVDLNKKMADILQVNVSEAAGSRVHSLNSPLNKEHQYLIGKYLEAFKDKKTVRFDHYLEYLQRWFRITVTPHEAQFFSVVFYDVTSEKEPEKNENKFADNMGLLAQLDQQGNIVELSADWYSLTGYKESSLYGRNMLELIHPEDRVKSKEAFLKVIQGETKSKFINRVINKTGAVLEIEWHVFMRGSAVYCASADVTELRLKEEELNQRQVLLEELADNLPGGIFQLSVSSEGQISFPYYSRSFLAVYDISDAQFKQNAGLAFEILHPEDEQDVLTSLQAAENNNIWNAEYRIYTQDKKVRWIRGKAKSTFLNDGNVIWNGYVSDITEEKKQHLLLQESEEKMRNLYNHLPGMLFQLEIKDEKEFNFNVASEFAEELFGVSSQDILKDPSVFCNLIFSDDVKEVSNAIKKSMKSGGVFSKEYRICHPDKGIRWVRTGATPKRINESTLNMNGYVYDITELYEKEEKLKKRDKLIADISSRVPGVIFQSVSYGRDDFTFLTATGSIADLLETEISEAEMVKIDMIELLSPDDREWMLHKMNEAREKLSTFREVFRIVLPNGKEKWVYGSSVPEKMSDGGIIFSGYLNDMTEIKKYEEALKKSETRYRKLAEKMKEMAYHDELTGLPNRRLLVDRLEQQILQCGRTEAKLGLLFVDLDDFKKINDNFGHDIGDTLLIRVAERLNASVRETDTVARMAGDEFLILFTNIISFDELTAAVNGVLRALEQPIPVEDNALRVKASIGVALYPDHGNNVQELLKNADKAMYQRKHNQKDGFSVFEKNMKFL</sequence>
<feature type="domain" description="PAC" evidence="2">
    <location>
        <begin position="582"/>
        <end position="633"/>
    </location>
</feature>
<dbReference type="InterPro" id="IPR000014">
    <property type="entry name" value="PAS"/>
</dbReference>
<feature type="domain" description="PAS" evidence="1">
    <location>
        <begin position="372"/>
        <end position="448"/>
    </location>
</feature>
<dbReference type="Pfam" id="PF00989">
    <property type="entry name" value="PAS"/>
    <property type="match status" value="1"/>
</dbReference>
<evidence type="ECO:0000259" key="1">
    <source>
        <dbReference type="PROSITE" id="PS50112"/>
    </source>
</evidence>
<dbReference type="NCBIfam" id="TIGR00229">
    <property type="entry name" value="sensory_box"/>
    <property type="match status" value="3"/>
</dbReference>
<protein>
    <submittedName>
        <fullName evidence="4">PAS domain S-box-containing protein/diguanylate cyclase (GGDEF) domain-containing protein</fullName>
    </submittedName>
</protein>
<evidence type="ECO:0000259" key="2">
    <source>
        <dbReference type="PROSITE" id="PS50113"/>
    </source>
</evidence>
<name>A0A1H0E057_9BACI</name>
<dbReference type="InterPro" id="IPR013655">
    <property type="entry name" value="PAS_fold_3"/>
</dbReference>
<reference evidence="5" key="1">
    <citation type="submission" date="2016-10" db="EMBL/GenBank/DDBJ databases">
        <authorList>
            <person name="Varghese N."/>
            <person name="Submissions S."/>
        </authorList>
    </citation>
    <scope>NUCLEOTIDE SEQUENCE [LARGE SCALE GENOMIC DNA]</scope>
    <source>
        <strain evidence="5">CGMCC 1.10369</strain>
    </source>
</reference>
<dbReference type="PANTHER" id="PTHR44757:SF2">
    <property type="entry name" value="BIOFILM ARCHITECTURE MAINTENANCE PROTEIN MBAA"/>
    <property type="match status" value="1"/>
</dbReference>
<dbReference type="InterPro" id="IPR029787">
    <property type="entry name" value="Nucleotide_cyclase"/>
</dbReference>
<dbReference type="Pfam" id="PF08447">
    <property type="entry name" value="PAS_3"/>
    <property type="match status" value="3"/>
</dbReference>
<dbReference type="Proteomes" id="UP000198778">
    <property type="component" value="Unassembled WGS sequence"/>
</dbReference>
<dbReference type="PROSITE" id="PS50112">
    <property type="entry name" value="PAS"/>
    <property type="match status" value="3"/>
</dbReference>
<accession>A0A1H0E057</accession>
<dbReference type="SMART" id="SM00267">
    <property type="entry name" value="GGDEF"/>
    <property type="match status" value="1"/>
</dbReference>
<dbReference type="SMART" id="SM00086">
    <property type="entry name" value="PAC"/>
    <property type="match status" value="3"/>
</dbReference>
<evidence type="ECO:0000259" key="3">
    <source>
        <dbReference type="PROSITE" id="PS50887"/>
    </source>
</evidence>
<dbReference type="FunFam" id="3.30.70.270:FF:000001">
    <property type="entry name" value="Diguanylate cyclase domain protein"/>
    <property type="match status" value="1"/>
</dbReference>
<dbReference type="InterPro" id="IPR043128">
    <property type="entry name" value="Rev_trsase/Diguanyl_cyclase"/>
</dbReference>
<dbReference type="InterPro" id="IPR013767">
    <property type="entry name" value="PAS_fold"/>
</dbReference>
<dbReference type="CDD" id="cd01949">
    <property type="entry name" value="GGDEF"/>
    <property type="match status" value="1"/>
</dbReference>
<dbReference type="InterPro" id="IPR052155">
    <property type="entry name" value="Biofilm_reg_signaling"/>
</dbReference>